<keyword evidence="4" id="KW-0547">Nucleotide-binding</keyword>
<dbReference type="SMART" id="SM00387">
    <property type="entry name" value="HATPase_c"/>
    <property type="match status" value="1"/>
</dbReference>
<dbReference type="PROSITE" id="PS50109">
    <property type="entry name" value="HIS_KIN"/>
    <property type="match status" value="1"/>
</dbReference>
<evidence type="ECO:0000256" key="8">
    <source>
        <dbReference type="SAM" id="Phobius"/>
    </source>
</evidence>
<feature type="transmembrane region" description="Helical" evidence="8">
    <location>
        <begin position="332"/>
        <end position="352"/>
    </location>
</feature>
<dbReference type="Proteomes" id="UP001519887">
    <property type="component" value="Unassembled WGS sequence"/>
</dbReference>
<dbReference type="InterPro" id="IPR005467">
    <property type="entry name" value="His_kinase_dom"/>
</dbReference>
<dbReference type="PANTHER" id="PTHR43047:SF72">
    <property type="entry name" value="OSMOSENSING HISTIDINE PROTEIN KINASE SLN1"/>
    <property type="match status" value="1"/>
</dbReference>
<evidence type="ECO:0000256" key="5">
    <source>
        <dbReference type="ARBA" id="ARBA00022777"/>
    </source>
</evidence>
<dbReference type="SMART" id="SM00388">
    <property type="entry name" value="HisKA"/>
    <property type="match status" value="1"/>
</dbReference>
<dbReference type="InterPro" id="IPR011623">
    <property type="entry name" value="7TMR_DISM_rcpt_extracell_dom1"/>
</dbReference>
<keyword evidence="3" id="KW-0808">Transferase</keyword>
<feature type="transmembrane region" description="Helical" evidence="8">
    <location>
        <begin position="209"/>
        <end position="235"/>
    </location>
</feature>
<name>A0ABS7CD69_9BACL</name>
<keyword evidence="8" id="KW-0472">Membrane</keyword>
<dbReference type="CDD" id="cd00082">
    <property type="entry name" value="HisKA"/>
    <property type="match status" value="1"/>
</dbReference>
<accession>A0ABS7CD69</accession>
<keyword evidence="8" id="KW-1133">Transmembrane helix</keyword>
<evidence type="ECO:0000313" key="10">
    <source>
        <dbReference type="EMBL" id="MBW7458868.1"/>
    </source>
</evidence>
<reference evidence="10 11" key="1">
    <citation type="submission" date="2021-07" db="EMBL/GenBank/DDBJ databases">
        <title>Paenibacillus radiodurans sp. nov., isolated from the southeastern edge of Tengger Desert.</title>
        <authorList>
            <person name="Zhang G."/>
        </authorList>
    </citation>
    <scope>NUCLEOTIDE SEQUENCE [LARGE SCALE GENOMIC DNA]</scope>
    <source>
        <strain evidence="10 11">CCM 7311</strain>
    </source>
</reference>
<dbReference type="Gene3D" id="1.10.287.130">
    <property type="match status" value="1"/>
</dbReference>
<keyword evidence="11" id="KW-1185">Reference proteome</keyword>
<feature type="transmembrane region" description="Helical" evidence="8">
    <location>
        <begin position="358"/>
        <end position="377"/>
    </location>
</feature>
<evidence type="ECO:0000256" key="3">
    <source>
        <dbReference type="ARBA" id="ARBA00022679"/>
    </source>
</evidence>
<feature type="non-terminal residue" evidence="10">
    <location>
        <position position="582"/>
    </location>
</feature>
<evidence type="ECO:0000259" key="9">
    <source>
        <dbReference type="PROSITE" id="PS50109"/>
    </source>
</evidence>
<keyword evidence="5 10" id="KW-0418">Kinase</keyword>
<organism evidence="10 11">
    <name type="scientific">Paenibacillus sepulcri</name>
    <dbReference type="NCBI Taxonomy" id="359917"/>
    <lineage>
        <taxon>Bacteria</taxon>
        <taxon>Bacillati</taxon>
        <taxon>Bacillota</taxon>
        <taxon>Bacilli</taxon>
        <taxon>Bacillales</taxon>
        <taxon>Paenibacillaceae</taxon>
        <taxon>Paenibacillus</taxon>
    </lineage>
</organism>
<gene>
    <name evidence="10" type="ORF">K0U00_32960</name>
</gene>
<dbReference type="InterPro" id="IPR003594">
    <property type="entry name" value="HATPase_dom"/>
</dbReference>
<evidence type="ECO:0000256" key="2">
    <source>
        <dbReference type="ARBA" id="ARBA00012438"/>
    </source>
</evidence>
<dbReference type="Pfam" id="PF00512">
    <property type="entry name" value="HisKA"/>
    <property type="match status" value="1"/>
</dbReference>
<dbReference type="Gene3D" id="3.30.565.10">
    <property type="entry name" value="Histidine kinase-like ATPase, C-terminal domain"/>
    <property type="match status" value="1"/>
</dbReference>
<dbReference type="SUPFAM" id="SSF47384">
    <property type="entry name" value="Homodimeric domain of signal transducing histidine kinase"/>
    <property type="match status" value="1"/>
</dbReference>
<feature type="non-terminal residue" evidence="10">
    <location>
        <position position="1"/>
    </location>
</feature>
<dbReference type="Pfam" id="PF02518">
    <property type="entry name" value="HATPase_c"/>
    <property type="match status" value="1"/>
</dbReference>
<dbReference type="PANTHER" id="PTHR43047">
    <property type="entry name" value="TWO-COMPONENT HISTIDINE PROTEIN KINASE"/>
    <property type="match status" value="1"/>
</dbReference>
<dbReference type="InterPro" id="IPR036097">
    <property type="entry name" value="HisK_dim/P_sf"/>
</dbReference>
<feature type="transmembrane region" description="Helical" evidence="8">
    <location>
        <begin position="176"/>
        <end position="202"/>
    </location>
</feature>
<proteinExistence type="predicted"/>
<dbReference type="Pfam" id="PF07695">
    <property type="entry name" value="7TMR-DISM_7TM"/>
    <property type="match status" value="1"/>
</dbReference>
<dbReference type="InterPro" id="IPR003661">
    <property type="entry name" value="HisK_dim/P_dom"/>
</dbReference>
<feature type="transmembrane region" description="Helical" evidence="8">
    <location>
        <begin position="241"/>
        <end position="261"/>
    </location>
</feature>
<evidence type="ECO:0000256" key="7">
    <source>
        <dbReference type="ARBA" id="ARBA00023012"/>
    </source>
</evidence>
<dbReference type="EC" id="2.7.13.3" evidence="2"/>
<keyword evidence="8" id="KW-0812">Transmembrane</keyword>
<feature type="transmembrane region" description="Helical" evidence="8">
    <location>
        <begin position="273"/>
        <end position="298"/>
    </location>
</feature>
<evidence type="ECO:0000256" key="4">
    <source>
        <dbReference type="ARBA" id="ARBA00022741"/>
    </source>
</evidence>
<keyword evidence="6" id="KW-0067">ATP-binding</keyword>
<sequence length="582" mass="65752">EHPRAEQGVLDLRGWDFGNSSPITLDGEWEFYPDALITHADPQRQFDGKRSFVQVPGDWSEAFPGDGHSSFGYGTYRLRILVDPLDQPYEISVPEIQTSSQVEINGQEATEFGKLAARAEDYKPMGVANYTVSYEAGNQESIELLIRAANFDNPTHGGIARSIRFGSQAAIDSEHWYSIGFQLVTFVILLLHGLYALILFVFNIRQKAFLVFFMMLVTVGISIIADHDLLLLTWFPVNYTWALKIRLLSYMWLSFFLLLMGRSFSGNTGRGKLFYAYIIVLGLYSASLVPMSAPYVYYTTDARIFAVLYIFPVVWFFCLIGRMVIHNHKDAVFLLFAAASILSSVIWGSIVHEGTSNSIYYPIDIIAAIVGFSAYWFKRYFRNTAENIKLNEQLQAANKLKDQFLANTSHELRTPLHGIINIAQTVITNEKHAIGEKSFRDMELLVTISRRMSRMLNDLLDVVRLQDKQIVIEPEPLCIQSVTSGVIDMLEFMTEGTPVRLKLDIPESMPFVLADESRLIQILFNLLHNAIKYTDEGMISITSEVIDGQAIIHVSDTGSGMDEETQERIFLPYEQGQQGTSG</sequence>
<comment type="catalytic activity">
    <reaction evidence="1">
        <text>ATP + protein L-histidine = ADP + protein N-phospho-L-histidine.</text>
        <dbReference type="EC" id="2.7.13.3"/>
    </reaction>
</comment>
<keyword evidence="7" id="KW-0902">Two-component regulatory system</keyword>
<dbReference type="SUPFAM" id="SSF49785">
    <property type="entry name" value="Galactose-binding domain-like"/>
    <property type="match status" value="1"/>
</dbReference>
<dbReference type="GO" id="GO:0016301">
    <property type="term" value="F:kinase activity"/>
    <property type="evidence" value="ECO:0007669"/>
    <property type="project" value="UniProtKB-KW"/>
</dbReference>
<comment type="caution">
    <text evidence="10">The sequence shown here is derived from an EMBL/GenBank/DDBJ whole genome shotgun (WGS) entry which is preliminary data.</text>
</comment>
<protein>
    <recommendedName>
        <fullName evidence="2">histidine kinase</fullName>
        <ecNumber evidence="2">2.7.13.3</ecNumber>
    </recommendedName>
</protein>
<feature type="domain" description="Histidine kinase" evidence="9">
    <location>
        <begin position="407"/>
        <end position="582"/>
    </location>
</feature>
<dbReference type="InterPro" id="IPR008979">
    <property type="entry name" value="Galactose-bd-like_sf"/>
</dbReference>
<dbReference type="EMBL" id="JAHZIK010001380">
    <property type="protein sequence ID" value="MBW7458868.1"/>
    <property type="molecule type" value="Genomic_DNA"/>
</dbReference>
<evidence type="ECO:0000256" key="6">
    <source>
        <dbReference type="ARBA" id="ARBA00022840"/>
    </source>
</evidence>
<feature type="transmembrane region" description="Helical" evidence="8">
    <location>
        <begin position="304"/>
        <end position="325"/>
    </location>
</feature>
<dbReference type="Gene3D" id="2.60.120.260">
    <property type="entry name" value="Galactose-binding domain-like"/>
    <property type="match status" value="1"/>
</dbReference>
<dbReference type="InterPro" id="IPR036890">
    <property type="entry name" value="HATPase_C_sf"/>
</dbReference>
<evidence type="ECO:0000313" key="11">
    <source>
        <dbReference type="Proteomes" id="UP001519887"/>
    </source>
</evidence>
<dbReference type="SUPFAM" id="SSF55874">
    <property type="entry name" value="ATPase domain of HSP90 chaperone/DNA topoisomerase II/histidine kinase"/>
    <property type="match status" value="1"/>
</dbReference>
<evidence type="ECO:0000256" key="1">
    <source>
        <dbReference type="ARBA" id="ARBA00000085"/>
    </source>
</evidence>